<reference evidence="9" key="1">
    <citation type="submission" date="2021-03" db="EMBL/GenBank/DDBJ databases">
        <authorList>
            <person name="Bekaert M."/>
        </authorList>
    </citation>
    <scope>NUCLEOTIDE SEQUENCE</scope>
</reference>
<evidence type="ECO:0000256" key="2">
    <source>
        <dbReference type="ARBA" id="ARBA00006375"/>
    </source>
</evidence>
<evidence type="ECO:0000256" key="8">
    <source>
        <dbReference type="RuleBase" id="RU000488"/>
    </source>
</evidence>
<dbReference type="PANTHER" id="PTHR24089">
    <property type="entry name" value="SOLUTE CARRIER FAMILY 25"/>
    <property type="match status" value="1"/>
</dbReference>
<feature type="repeat" description="Solcar" evidence="7">
    <location>
        <begin position="109"/>
        <end position="194"/>
    </location>
</feature>
<dbReference type="Proteomes" id="UP000683360">
    <property type="component" value="Unassembled WGS sequence"/>
</dbReference>
<dbReference type="OrthoDB" id="270584at2759"/>
<gene>
    <name evidence="9" type="ORF">MEDL_25667</name>
</gene>
<dbReference type="GO" id="GO:0016020">
    <property type="term" value="C:membrane"/>
    <property type="evidence" value="ECO:0007669"/>
    <property type="project" value="UniProtKB-SubCell"/>
</dbReference>
<comment type="caution">
    <text evidence="9">The sequence shown here is derived from an EMBL/GenBank/DDBJ whole genome shotgun (WGS) entry which is preliminary data.</text>
</comment>
<evidence type="ECO:0000313" key="10">
    <source>
        <dbReference type="Proteomes" id="UP000683360"/>
    </source>
</evidence>
<comment type="subcellular location">
    <subcellularLocation>
        <location evidence="1">Membrane</location>
        <topology evidence="1">Multi-pass membrane protein</topology>
    </subcellularLocation>
</comment>
<dbReference type="Gene3D" id="1.50.40.10">
    <property type="entry name" value="Mitochondrial carrier domain"/>
    <property type="match status" value="1"/>
</dbReference>
<dbReference type="GO" id="GO:0055085">
    <property type="term" value="P:transmembrane transport"/>
    <property type="evidence" value="ECO:0007669"/>
    <property type="project" value="InterPro"/>
</dbReference>
<dbReference type="InterPro" id="IPR023395">
    <property type="entry name" value="MCP_dom_sf"/>
</dbReference>
<organism evidence="9 10">
    <name type="scientific">Mytilus edulis</name>
    <name type="common">Blue mussel</name>
    <dbReference type="NCBI Taxonomy" id="6550"/>
    <lineage>
        <taxon>Eukaryota</taxon>
        <taxon>Metazoa</taxon>
        <taxon>Spiralia</taxon>
        <taxon>Lophotrochozoa</taxon>
        <taxon>Mollusca</taxon>
        <taxon>Bivalvia</taxon>
        <taxon>Autobranchia</taxon>
        <taxon>Pteriomorphia</taxon>
        <taxon>Mytilida</taxon>
        <taxon>Mytiloidea</taxon>
        <taxon>Mytilidae</taxon>
        <taxon>Mytilinae</taxon>
        <taxon>Mytilus</taxon>
    </lineage>
</organism>
<evidence type="ECO:0000256" key="7">
    <source>
        <dbReference type="PROSITE-ProRule" id="PRU00282"/>
    </source>
</evidence>
<evidence type="ECO:0000256" key="3">
    <source>
        <dbReference type="ARBA" id="ARBA00022448"/>
    </source>
</evidence>
<evidence type="ECO:0000256" key="4">
    <source>
        <dbReference type="ARBA" id="ARBA00022692"/>
    </source>
</evidence>
<keyword evidence="6 7" id="KW-0472">Membrane</keyword>
<dbReference type="PRINTS" id="PR00926">
    <property type="entry name" value="MITOCARRIER"/>
</dbReference>
<dbReference type="SUPFAM" id="SSF103506">
    <property type="entry name" value="Mitochondrial carrier"/>
    <property type="match status" value="1"/>
</dbReference>
<dbReference type="InterPro" id="IPR018108">
    <property type="entry name" value="MCP_transmembrane"/>
</dbReference>
<accession>A0A8S3RZ95</accession>
<dbReference type="AlphaFoldDB" id="A0A8S3RZ95"/>
<evidence type="ECO:0000256" key="6">
    <source>
        <dbReference type="ARBA" id="ARBA00023136"/>
    </source>
</evidence>
<proteinExistence type="inferred from homology"/>
<keyword evidence="4 7" id="KW-0812">Transmembrane</keyword>
<evidence type="ECO:0000256" key="1">
    <source>
        <dbReference type="ARBA" id="ARBA00004141"/>
    </source>
</evidence>
<evidence type="ECO:0000256" key="5">
    <source>
        <dbReference type="ARBA" id="ARBA00022737"/>
    </source>
</evidence>
<dbReference type="EMBL" id="CAJPWZ010001268">
    <property type="protein sequence ID" value="CAG2211640.1"/>
    <property type="molecule type" value="Genomic_DNA"/>
</dbReference>
<dbReference type="PROSITE" id="PS50920">
    <property type="entry name" value="SOLCAR"/>
    <property type="match status" value="2"/>
</dbReference>
<keyword evidence="3 8" id="KW-0813">Transport</keyword>
<sequence length="214" mass="25173">MEMNISMLRSINLILRSLTITRSSHLWCNIAVIAPLDRTKINFQVSNRRFSFKSAFKFIFHTVKHEGFIFLWRGNSATMLRIVPYAAIQYTAHEQYKRMLNRNRRKKHLPPHLRFLAGSLAGITSTSLTYPLDLVRARMAVTEKNLYSNLFQVIMKTYRQEGFRTLWRGYLPTVLGSTMYSGTSFFTYETLKKSHAEYAKGEEPKPFERWCWVL</sequence>
<name>A0A8S3RZ95_MYTED</name>
<dbReference type="InterPro" id="IPR002067">
    <property type="entry name" value="MCP"/>
</dbReference>
<comment type="similarity">
    <text evidence="2 8">Belongs to the mitochondrial carrier (TC 2.A.29) family.</text>
</comment>
<keyword evidence="5" id="KW-0677">Repeat</keyword>
<keyword evidence="10" id="KW-1185">Reference proteome</keyword>
<feature type="repeat" description="Solcar" evidence="7">
    <location>
        <begin position="11"/>
        <end position="99"/>
    </location>
</feature>
<evidence type="ECO:0000313" key="9">
    <source>
        <dbReference type="EMBL" id="CAG2211640.1"/>
    </source>
</evidence>
<protein>
    <submittedName>
        <fullName evidence="9">SLC25A42</fullName>
    </submittedName>
</protein>
<dbReference type="Pfam" id="PF00153">
    <property type="entry name" value="Mito_carr"/>
    <property type="match status" value="2"/>
</dbReference>